<keyword evidence="2 6" id="KW-0812">Transmembrane</keyword>
<evidence type="ECO:0000256" key="6">
    <source>
        <dbReference type="SAM" id="Phobius"/>
    </source>
</evidence>
<comment type="caution">
    <text evidence="8">The sequence shown here is derived from an EMBL/GenBank/DDBJ whole genome shotgun (WGS) entry which is preliminary data.</text>
</comment>
<accession>A0A2B7XH00</accession>
<dbReference type="Pfam" id="PF20684">
    <property type="entry name" value="Fung_rhodopsin"/>
    <property type="match status" value="1"/>
</dbReference>
<dbReference type="InterPro" id="IPR049326">
    <property type="entry name" value="Rhodopsin_dom_fungi"/>
</dbReference>
<evidence type="ECO:0000259" key="7">
    <source>
        <dbReference type="Pfam" id="PF20684"/>
    </source>
</evidence>
<sequence length="367" mass="41185">MIDDHNQKIALGLTVAFPVLGGIALGLRLWGRKLSRLSYGWDDYLIIVAYALIIGQAVTSWFFIKTNYVGIHIWDVPKDRDFRTGNIWSYANMFVYNPTLAFVKASVLLFLSRLEAHSRTIRWLIWTTFAINLGHLISVALVVIFQCWPIELNFDYSLINQGKCVNQGKFYITASAIAILTDFMVLSIPILISRKLHLPVRRKIAVVIILSLGLLATLVGIWRLAIFVDTFYGNSLGENPDNTYSIGFCISFIESNLALITASVPSMKTVFNKYCPCILGSSERELESPNGARVYQSTAIATPRIVQLQTMSGGDNAFETDRAPQQRLTDVLNGGKTKFSRSIKELSGHDEEKAVRGVDMNKWDGYR</sequence>
<dbReference type="EMBL" id="PDNB01000105">
    <property type="protein sequence ID" value="PGH07937.1"/>
    <property type="molecule type" value="Genomic_DNA"/>
</dbReference>
<keyword evidence="9" id="KW-1185">Reference proteome</keyword>
<feature type="transmembrane region" description="Helical" evidence="6">
    <location>
        <begin position="170"/>
        <end position="192"/>
    </location>
</feature>
<comment type="similarity">
    <text evidence="5">Belongs to the SAT4 family.</text>
</comment>
<keyword evidence="4 6" id="KW-0472">Membrane</keyword>
<evidence type="ECO:0000313" key="8">
    <source>
        <dbReference type="EMBL" id="PGH07937.1"/>
    </source>
</evidence>
<dbReference type="InterPro" id="IPR052337">
    <property type="entry name" value="SAT4-like"/>
</dbReference>
<evidence type="ECO:0000256" key="1">
    <source>
        <dbReference type="ARBA" id="ARBA00004141"/>
    </source>
</evidence>
<dbReference type="PANTHER" id="PTHR33048">
    <property type="entry name" value="PTH11-LIKE INTEGRAL MEMBRANE PROTEIN (AFU_ORTHOLOGUE AFUA_5G11245)"/>
    <property type="match status" value="1"/>
</dbReference>
<name>A0A2B7XH00_9EURO</name>
<feature type="transmembrane region" description="Helical" evidence="6">
    <location>
        <begin position="204"/>
        <end position="224"/>
    </location>
</feature>
<proteinExistence type="inferred from homology"/>
<organism evidence="8 9">
    <name type="scientific">Helicocarpus griseus UAMH5409</name>
    <dbReference type="NCBI Taxonomy" id="1447875"/>
    <lineage>
        <taxon>Eukaryota</taxon>
        <taxon>Fungi</taxon>
        <taxon>Dikarya</taxon>
        <taxon>Ascomycota</taxon>
        <taxon>Pezizomycotina</taxon>
        <taxon>Eurotiomycetes</taxon>
        <taxon>Eurotiomycetidae</taxon>
        <taxon>Onygenales</taxon>
        <taxon>Ajellomycetaceae</taxon>
        <taxon>Helicocarpus</taxon>
    </lineage>
</organism>
<protein>
    <recommendedName>
        <fullName evidence="7">Rhodopsin domain-containing protein</fullName>
    </recommendedName>
</protein>
<dbReference type="AlphaFoldDB" id="A0A2B7XH00"/>
<comment type="subcellular location">
    <subcellularLocation>
        <location evidence="1">Membrane</location>
        <topology evidence="1">Multi-pass membrane protein</topology>
    </subcellularLocation>
</comment>
<feature type="transmembrane region" description="Helical" evidence="6">
    <location>
        <begin position="123"/>
        <end position="150"/>
    </location>
</feature>
<reference evidence="8 9" key="1">
    <citation type="submission" date="2017-10" db="EMBL/GenBank/DDBJ databases">
        <title>Comparative genomics in systemic dimorphic fungi from Ajellomycetaceae.</title>
        <authorList>
            <person name="Munoz J.F."/>
            <person name="Mcewen J.G."/>
            <person name="Clay O.K."/>
            <person name="Cuomo C.A."/>
        </authorList>
    </citation>
    <scope>NUCLEOTIDE SEQUENCE [LARGE SCALE GENOMIC DNA]</scope>
    <source>
        <strain evidence="8 9">UAMH5409</strain>
    </source>
</reference>
<keyword evidence="3 6" id="KW-1133">Transmembrane helix</keyword>
<feature type="transmembrane region" description="Helical" evidence="6">
    <location>
        <begin position="244"/>
        <end position="264"/>
    </location>
</feature>
<feature type="transmembrane region" description="Helical" evidence="6">
    <location>
        <begin position="87"/>
        <end position="111"/>
    </location>
</feature>
<evidence type="ECO:0000256" key="5">
    <source>
        <dbReference type="ARBA" id="ARBA00038359"/>
    </source>
</evidence>
<dbReference type="OrthoDB" id="5329176at2759"/>
<evidence type="ECO:0000313" key="9">
    <source>
        <dbReference type="Proteomes" id="UP000223968"/>
    </source>
</evidence>
<dbReference type="Proteomes" id="UP000223968">
    <property type="component" value="Unassembled WGS sequence"/>
</dbReference>
<evidence type="ECO:0000256" key="3">
    <source>
        <dbReference type="ARBA" id="ARBA00022989"/>
    </source>
</evidence>
<feature type="domain" description="Rhodopsin" evidence="7">
    <location>
        <begin position="27"/>
        <end position="272"/>
    </location>
</feature>
<gene>
    <name evidence="8" type="ORF">AJ79_06145</name>
</gene>
<evidence type="ECO:0000256" key="4">
    <source>
        <dbReference type="ARBA" id="ARBA00023136"/>
    </source>
</evidence>
<dbReference type="STRING" id="1447875.A0A2B7XH00"/>
<evidence type="ECO:0000256" key="2">
    <source>
        <dbReference type="ARBA" id="ARBA00022692"/>
    </source>
</evidence>
<feature type="transmembrane region" description="Helical" evidence="6">
    <location>
        <begin position="12"/>
        <end position="31"/>
    </location>
</feature>
<dbReference type="PANTHER" id="PTHR33048:SF55">
    <property type="entry name" value="INTEGRAL MEMBRANE PROTEIN"/>
    <property type="match status" value="1"/>
</dbReference>
<dbReference type="GO" id="GO:0016020">
    <property type="term" value="C:membrane"/>
    <property type="evidence" value="ECO:0007669"/>
    <property type="project" value="UniProtKB-SubCell"/>
</dbReference>
<feature type="transmembrane region" description="Helical" evidence="6">
    <location>
        <begin position="43"/>
        <end position="64"/>
    </location>
</feature>